<feature type="transmembrane region" description="Helical" evidence="2">
    <location>
        <begin position="416"/>
        <end position="436"/>
    </location>
</feature>
<evidence type="ECO:0000256" key="2">
    <source>
        <dbReference type="SAM" id="Phobius"/>
    </source>
</evidence>
<dbReference type="PANTHER" id="PTHR42101">
    <property type="entry name" value="CHROMOSOME 16, WHOLE GENOME SHOTGUN SEQUENCE"/>
    <property type="match status" value="1"/>
</dbReference>
<accession>J0LHA3</accession>
<feature type="transmembrane region" description="Helical" evidence="2">
    <location>
        <begin position="120"/>
        <end position="139"/>
    </location>
</feature>
<dbReference type="InParanoid" id="J0LHA3"/>
<feature type="transmembrane region" description="Helical" evidence="2">
    <location>
        <begin position="448"/>
        <end position="471"/>
    </location>
</feature>
<dbReference type="AlphaFoldDB" id="J0LHA3"/>
<sequence length="523" mass="57089">MASTPHKQEPEATSESPFRALALSRRSPDSGQAAHEHDSTLLGSPGPPVANSLPPEQGDAVPAEQRDLNEPGHTQKEHSREYRSGPPAWLGIFFDISWTATFSNLTTNTKLTTVTYGRKSMLAISALFACTRGFLVLAYGRAAFAVVRLDLERSALPSRLCLWIAAIAIEIFSYLMVPEVDPGFLLNVDTMGERLSTLTSIILGEGLNSLAEAVLLGARTVAFNVKTVGVAASSTIIVAFAFLLYFDGLKDRMSFTHTHAKWNVMLHFLLHLALIVLMEAMKNTLLYSSLFGVFNATIHRAITPKRGESGEDAKIAAFWDIGLDIEQFMNQTEQAILAENATRPDTKLTLKEVHTEVASKGTAKIMLIVFDQFGLADNGFTTNVSNYIDTIGGDARSGTVSLMPLLDGTVARVQESARWILLAGAVFLACLGLLTLANYESWVHKHRYLWGSILSRWVTAVVLGLLTLLGTNTAKWQRLQDEALLGAIVAIAFIVQFAIDYGLLICAAWRQKRGQALGSHQQA</sequence>
<feature type="region of interest" description="Disordered" evidence="1">
    <location>
        <begin position="1"/>
        <end position="83"/>
    </location>
</feature>
<dbReference type="Proteomes" id="UP000006514">
    <property type="component" value="Unassembled WGS sequence"/>
</dbReference>
<keyword evidence="2" id="KW-0472">Membrane</keyword>
<keyword evidence="2" id="KW-0812">Transmembrane</keyword>
<keyword evidence="4" id="KW-1185">Reference proteome</keyword>
<proteinExistence type="predicted"/>
<dbReference type="OrthoDB" id="3177213at2759"/>
<feature type="compositionally biased region" description="Basic and acidic residues" evidence="1">
    <location>
        <begin position="1"/>
        <end position="10"/>
    </location>
</feature>
<evidence type="ECO:0000313" key="3">
    <source>
        <dbReference type="EMBL" id="EJD37311.1"/>
    </source>
</evidence>
<feature type="transmembrane region" description="Helical" evidence="2">
    <location>
        <begin position="483"/>
        <end position="509"/>
    </location>
</feature>
<feature type="transmembrane region" description="Helical" evidence="2">
    <location>
        <begin position="160"/>
        <end position="177"/>
    </location>
</feature>
<feature type="compositionally biased region" description="Basic and acidic residues" evidence="1">
    <location>
        <begin position="64"/>
        <end position="83"/>
    </location>
</feature>
<keyword evidence="2" id="KW-1133">Transmembrane helix</keyword>
<dbReference type="EMBL" id="JH687843">
    <property type="protein sequence ID" value="EJD37311.1"/>
    <property type="molecule type" value="Genomic_DNA"/>
</dbReference>
<protein>
    <submittedName>
        <fullName evidence="3">Uncharacterized protein</fullName>
    </submittedName>
</protein>
<gene>
    <name evidence="3" type="ORF">AURDEDRAFT_129509</name>
</gene>
<reference evidence="4" key="1">
    <citation type="journal article" date="2012" name="Science">
        <title>The Paleozoic origin of enzymatic lignin decomposition reconstructed from 31 fungal genomes.</title>
        <authorList>
            <person name="Floudas D."/>
            <person name="Binder M."/>
            <person name="Riley R."/>
            <person name="Barry K."/>
            <person name="Blanchette R.A."/>
            <person name="Henrissat B."/>
            <person name="Martinez A.T."/>
            <person name="Otillar R."/>
            <person name="Spatafora J.W."/>
            <person name="Yadav J.S."/>
            <person name="Aerts A."/>
            <person name="Benoit I."/>
            <person name="Boyd A."/>
            <person name="Carlson A."/>
            <person name="Copeland A."/>
            <person name="Coutinho P.M."/>
            <person name="de Vries R.P."/>
            <person name="Ferreira P."/>
            <person name="Findley K."/>
            <person name="Foster B."/>
            <person name="Gaskell J."/>
            <person name="Glotzer D."/>
            <person name="Gorecki P."/>
            <person name="Heitman J."/>
            <person name="Hesse C."/>
            <person name="Hori C."/>
            <person name="Igarashi K."/>
            <person name="Jurgens J.A."/>
            <person name="Kallen N."/>
            <person name="Kersten P."/>
            <person name="Kohler A."/>
            <person name="Kuees U."/>
            <person name="Kumar T.K.A."/>
            <person name="Kuo A."/>
            <person name="LaButti K."/>
            <person name="Larrondo L.F."/>
            <person name="Lindquist E."/>
            <person name="Ling A."/>
            <person name="Lombard V."/>
            <person name="Lucas S."/>
            <person name="Lundell T."/>
            <person name="Martin R."/>
            <person name="McLaughlin D.J."/>
            <person name="Morgenstern I."/>
            <person name="Morin E."/>
            <person name="Murat C."/>
            <person name="Nagy L.G."/>
            <person name="Nolan M."/>
            <person name="Ohm R.A."/>
            <person name="Patyshakuliyeva A."/>
            <person name="Rokas A."/>
            <person name="Ruiz-Duenas F.J."/>
            <person name="Sabat G."/>
            <person name="Salamov A."/>
            <person name="Samejima M."/>
            <person name="Schmutz J."/>
            <person name="Slot J.C."/>
            <person name="St John F."/>
            <person name="Stenlid J."/>
            <person name="Sun H."/>
            <person name="Sun S."/>
            <person name="Syed K."/>
            <person name="Tsang A."/>
            <person name="Wiebenga A."/>
            <person name="Young D."/>
            <person name="Pisabarro A."/>
            <person name="Eastwood D.C."/>
            <person name="Martin F."/>
            <person name="Cullen D."/>
            <person name="Grigoriev I.V."/>
            <person name="Hibbett D.S."/>
        </authorList>
    </citation>
    <scope>NUCLEOTIDE SEQUENCE [LARGE SCALE GENOMIC DNA]</scope>
    <source>
        <strain evidence="4">TFB10046</strain>
    </source>
</reference>
<feature type="transmembrane region" description="Helical" evidence="2">
    <location>
        <begin position="228"/>
        <end position="248"/>
    </location>
</feature>
<organism evidence="3 4">
    <name type="scientific">Auricularia subglabra (strain TFB-10046 / SS5)</name>
    <name type="common">White-rot fungus</name>
    <name type="synonym">Auricularia delicata (strain TFB10046)</name>
    <dbReference type="NCBI Taxonomy" id="717982"/>
    <lineage>
        <taxon>Eukaryota</taxon>
        <taxon>Fungi</taxon>
        <taxon>Dikarya</taxon>
        <taxon>Basidiomycota</taxon>
        <taxon>Agaricomycotina</taxon>
        <taxon>Agaricomycetes</taxon>
        <taxon>Auriculariales</taxon>
        <taxon>Auriculariaceae</taxon>
        <taxon>Auricularia</taxon>
    </lineage>
</organism>
<dbReference type="PANTHER" id="PTHR42101:SF1">
    <property type="entry name" value="LOW TEMPERATURE REQUIREMENT A"/>
    <property type="match status" value="1"/>
</dbReference>
<name>J0LHA3_AURST</name>
<dbReference type="KEGG" id="adl:AURDEDRAFT_129509"/>
<evidence type="ECO:0000256" key="1">
    <source>
        <dbReference type="SAM" id="MobiDB-lite"/>
    </source>
</evidence>
<dbReference type="eggNOG" id="ENOG502RYB9">
    <property type="taxonomic scope" value="Eukaryota"/>
</dbReference>
<evidence type="ECO:0000313" key="4">
    <source>
        <dbReference type="Proteomes" id="UP000006514"/>
    </source>
</evidence>